<dbReference type="EMBL" id="CP049074">
    <property type="protein sequence ID" value="QKQ99129.1"/>
    <property type="molecule type" value="Genomic_DNA"/>
</dbReference>
<name>A0A6N0NVE3_9CREN</name>
<dbReference type="OrthoDB" id="42574at2157"/>
<organism evidence="2 3">
    <name type="scientific">Metallosphaera tengchongensis</name>
    <dbReference type="NCBI Taxonomy" id="1532350"/>
    <lineage>
        <taxon>Archaea</taxon>
        <taxon>Thermoproteota</taxon>
        <taxon>Thermoprotei</taxon>
        <taxon>Sulfolobales</taxon>
        <taxon>Sulfolobaceae</taxon>
        <taxon>Metallosphaera</taxon>
    </lineage>
</organism>
<keyword evidence="2" id="KW-0547">Nucleotide-binding</keyword>
<dbReference type="Proteomes" id="UP000509301">
    <property type="component" value="Chromosome"/>
</dbReference>
<protein>
    <submittedName>
        <fullName evidence="2">ABC transporter ATP-binding protein</fullName>
    </submittedName>
</protein>
<gene>
    <name evidence="2" type="ORF">GWK48_00815</name>
</gene>
<accession>A0A6N0NVE3</accession>
<proteinExistence type="predicted"/>
<dbReference type="SUPFAM" id="SSF52540">
    <property type="entry name" value="P-loop containing nucleoside triphosphate hydrolases"/>
    <property type="match status" value="1"/>
</dbReference>
<dbReference type="RefSeq" id="WP_174628725.1">
    <property type="nucleotide sequence ID" value="NZ_CP049074.1"/>
</dbReference>
<dbReference type="PANTHER" id="PTHR43067">
    <property type="entry name" value="OLIGOPEPTIDE/DIPEPTIDE ABC TRANSPORTER, ATPASE SUBUNIT"/>
    <property type="match status" value="1"/>
</dbReference>
<dbReference type="Gene3D" id="3.40.50.300">
    <property type="entry name" value="P-loop containing nucleotide triphosphate hydrolases"/>
    <property type="match status" value="1"/>
</dbReference>
<dbReference type="InterPro" id="IPR027417">
    <property type="entry name" value="P-loop_NTPase"/>
</dbReference>
<sequence>MLKYDCLTVGTELHCLTAEIDKTSVGILGERDSGKELLIPATLGLIDGVSGSIYLDNIDLVKSRDLLDRIRWRRISAVFYDPFTMFNPLYDVASHFSEIVVSHNLGNEEFGIEVGLEYVKLLGLDGTIMSKLPHQLSPLHAKKVAIALATFLEPDYILIDDIEFGLSDIGRASLINSLIDLMGTVRSTFVFLDNNPAILSRLTDYVIVLFKGRTVEEGYRILENPLHPYLIDLIRGEIKDTNVLGEGCPYSSQCRFSTSKCKTEVPWVSLDGRKVRCLGV</sequence>
<dbReference type="PROSITE" id="PS50893">
    <property type="entry name" value="ABC_TRANSPORTER_2"/>
    <property type="match status" value="1"/>
</dbReference>
<dbReference type="GeneID" id="55640443"/>
<dbReference type="KEGG" id="mten:GWK48_00815"/>
<evidence type="ECO:0000259" key="1">
    <source>
        <dbReference type="PROSITE" id="PS50893"/>
    </source>
</evidence>
<dbReference type="GO" id="GO:0005524">
    <property type="term" value="F:ATP binding"/>
    <property type="evidence" value="ECO:0007669"/>
    <property type="project" value="UniProtKB-KW"/>
</dbReference>
<dbReference type="GO" id="GO:0016887">
    <property type="term" value="F:ATP hydrolysis activity"/>
    <property type="evidence" value="ECO:0007669"/>
    <property type="project" value="InterPro"/>
</dbReference>
<dbReference type="InterPro" id="IPR003439">
    <property type="entry name" value="ABC_transporter-like_ATP-bd"/>
</dbReference>
<keyword evidence="3" id="KW-1185">Reference proteome</keyword>
<dbReference type="AlphaFoldDB" id="A0A6N0NVE3"/>
<dbReference type="PANTHER" id="PTHR43067:SF3">
    <property type="entry name" value="MALTOSE ABC TRANSPORTER, ATP-BINDING PROTEIN"/>
    <property type="match status" value="1"/>
</dbReference>
<keyword evidence="2" id="KW-0067">ATP-binding</keyword>
<evidence type="ECO:0000313" key="2">
    <source>
        <dbReference type="EMBL" id="QKQ99129.1"/>
    </source>
</evidence>
<evidence type="ECO:0000313" key="3">
    <source>
        <dbReference type="Proteomes" id="UP000509301"/>
    </source>
</evidence>
<feature type="domain" description="ABC transporter" evidence="1">
    <location>
        <begin position="2"/>
        <end position="234"/>
    </location>
</feature>
<dbReference type="Pfam" id="PF00005">
    <property type="entry name" value="ABC_tran"/>
    <property type="match status" value="1"/>
</dbReference>
<reference evidence="2 3" key="1">
    <citation type="submission" date="2020-02" db="EMBL/GenBank/DDBJ databases">
        <title>Comparative genome analysis reveals the metabolism and evolution of the thermophilic archaeal genus Metallosphaera.</title>
        <authorList>
            <person name="Jiang C."/>
        </authorList>
    </citation>
    <scope>NUCLEOTIDE SEQUENCE [LARGE SCALE GENOMIC DNA]</scope>
    <source>
        <strain evidence="2 3">Ric-A</strain>
    </source>
</reference>